<reference evidence="2" key="1">
    <citation type="journal article" date="2019" name="Int. J. Syst. Evol. Microbiol.">
        <title>The Global Catalogue of Microorganisms (GCM) 10K type strain sequencing project: providing services to taxonomists for standard genome sequencing and annotation.</title>
        <authorList>
            <consortium name="The Broad Institute Genomics Platform"/>
            <consortium name="The Broad Institute Genome Sequencing Center for Infectious Disease"/>
            <person name="Wu L."/>
            <person name="Ma J."/>
        </authorList>
    </citation>
    <scope>NUCLEOTIDE SEQUENCE [LARGE SCALE GENOMIC DNA]</scope>
    <source>
        <strain evidence="2">JCM 17561</strain>
    </source>
</reference>
<gene>
    <name evidence="1" type="ORF">GCM10022279_26120</name>
</gene>
<keyword evidence="2" id="KW-1185">Reference proteome</keyword>
<evidence type="ECO:0000313" key="2">
    <source>
        <dbReference type="Proteomes" id="UP001501627"/>
    </source>
</evidence>
<name>A0ABP7RQU6_9BURK</name>
<dbReference type="Pfam" id="PF05015">
    <property type="entry name" value="HigB-like_toxin"/>
    <property type="match status" value="1"/>
</dbReference>
<dbReference type="Gene3D" id="3.30.2310.20">
    <property type="entry name" value="RelE-like"/>
    <property type="match status" value="1"/>
</dbReference>
<proteinExistence type="predicted"/>
<evidence type="ECO:0000313" key="1">
    <source>
        <dbReference type="EMBL" id="GAA4000978.1"/>
    </source>
</evidence>
<dbReference type="EMBL" id="BAABBP010000027">
    <property type="protein sequence ID" value="GAA4000978.1"/>
    <property type="molecule type" value="Genomic_DNA"/>
</dbReference>
<comment type="caution">
    <text evidence="1">The sequence shown here is derived from an EMBL/GenBank/DDBJ whole genome shotgun (WGS) entry which is preliminary data.</text>
</comment>
<sequence length="93" mass="10535">MAIASFKCQETQRLFTSGKSRRFANILSVAERKLAQLDAAATLDFLRSPPGNRLELLSGDRQGQHSIRINAQWRVCFVWTEKGVADVEIVDYH</sequence>
<accession>A0ABP7RQU6</accession>
<dbReference type="InterPro" id="IPR007711">
    <property type="entry name" value="HigB-1"/>
</dbReference>
<dbReference type="InterPro" id="IPR035093">
    <property type="entry name" value="RelE/ParE_toxin_dom_sf"/>
</dbReference>
<dbReference type="SUPFAM" id="SSF143011">
    <property type="entry name" value="RelE-like"/>
    <property type="match status" value="1"/>
</dbReference>
<organism evidence="1 2">
    <name type="scientific">Comamonas faecalis</name>
    <dbReference type="NCBI Taxonomy" id="1387849"/>
    <lineage>
        <taxon>Bacteria</taxon>
        <taxon>Pseudomonadati</taxon>
        <taxon>Pseudomonadota</taxon>
        <taxon>Betaproteobacteria</taxon>
        <taxon>Burkholderiales</taxon>
        <taxon>Comamonadaceae</taxon>
        <taxon>Comamonas</taxon>
    </lineage>
</organism>
<protein>
    <submittedName>
        <fullName evidence="1">Type II toxin-antitoxin system RelE/ParE family toxin</fullName>
    </submittedName>
</protein>
<dbReference type="PANTHER" id="PTHR40266">
    <property type="entry name" value="TOXIN HIGB-1"/>
    <property type="match status" value="1"/>
</dbReference>
<dbReference type="PANTHER" id="PTHR40266:SF2">
    <property type="entry name" value="TOXIN HIGB-1"/>
    <property type="match status" value="1"/>
</dbReference>
<dbReference type="RefSeq" id="WP_103035997.1">
    <property type="nucleotide sequence ID" value="NZ_BAABBP010000027.1"/>
</dbReference>
<dbReference type="Proteomes" id="UP001501627">
    <property type="component" value="Unassembled WGS sequence"/>
</dbReference>